<reference evidence="7 8" key="1">
    <citation type="submission" date="2023-01" db="EMBL/GenBank/DDBJ databases">
        <title>Analysis of 21 Apiospora genomes using comparative genomics revels a genus with tremendous synthesis potential of carbohydrate active enzymes and secondary metabolites.</title>
        <authorList>
            <person name="Sorensen T."/>
        </authorList>
    </citation>
    <scope>NUCLEOTIDE SEQUENCE [LARGE SCALE GENOMIC DNA]</scope>
    <source>
        <strain evidence="7 8">CBS 114990</strain>
    </source>
</reference>
<feature type="compositionally biased region" description="Basic residues" evidence="5">
    <location>
        <begin position="536"/>
        <end position="546"/>
    </location>
</feature>
<dbReference type="InterPro" id="IPR036396">
    <property type="entry name" value="Cyt_P450_sf"/>
</dbReference>
<evidence type="ECO:0000313" key="7">
    <source>
        <dbReference type="EMBL" id="KAK8085446.1"/>
    </source>
</evidence>
<evidence type="ECO:0000256" key="5">
    <source>
        <dbReference type="SAM" id="MobiDB-lite"/>
    </source>
</evidence>
<feature type="region of interest" description="Disordered" evidence="5">
    <location>
        <begin position="523"/>
        <end position="561"/>
    </location>
</feature>
<dbReference type="SUPFAM" id="SSF48264">
    <property type="entry name" value="Cytochrome P450"/>
    <property type="match status" value="1"/>
</dbReference>
<dbReference type="InterPro" id="IPR001128">
    <property type="entry name" value="Cyt_P450"/>
</dbReference>
<dbReference type="Proteomes" id="UP001433268">
    <property type="component" value="Unassembled WGS sequence"/>
</dbReference>
<dbReference type="InterPro" id="IPR050529">
    <property type="entry name" value="CYP450_sterol_14alpha_dmase"/>
</dbReference>
<evidence type="ECO:0000256" key="2">
    <source>
        <dbReference type="ARBA" id="ARBA00022617"/>
    </source>
</evidence>
<gene>
    <name evidence="7" type="ORF">PG997_006717</name>
</gene>
<protein>
    <submittedName>
        <fullName evidence="7">Cytochrome P450</fullName>
    </submittedName>
</protein>
<evidence type="ECO:0000256" key="3">
    <source>
        <dbReference type="ARBA" id="ARBA00022723"/>
    </source>
</evidence>
<dbReference type="PANTHER" id="PTHR24304:SF2">
    <property type="entry name" value="24-HYDROXYCHOLESTEROL 7-ALPHA-HYDROXYLASE"/>
    <property type="match status" value="1"/>
</dbReference>
<dbReference type="GeneID" id="92044092"/>
<dbReference type="PANTHER" id="PTHR24304">
    <property type="entry name" value="CYTOCHROME P450 FAMILY 7"/>
    <property type="match status" value="1"/>
</dbReference>
<evidence type="ECO:0000256" key="4">
    <source>
        <dbReference type="ARBA" id="ARBA00023004"/>
    </source>
</evidence>
<dbReference type="Gene3D" id="1.10.630.10">
    <property type="entry name" value="Cytochrome P450"/>
    <property type="match status" value="1"/>
</dbReference>
<keyword evidence="2" id="KW-0349">Heme</keyword>
<feature type="transmembrane region" description="Helical" evidence="6">
    <location>
        <begin position="6"/>
        <end position="28"/>
    </location>
</feature>
<comment type="similarity">
    <text evidence="1">Belongs to the cytochrome P450 family.</text>
</comment>
<feature type="transmembrane region" description="Helical" evidence="6">
    <location>
        <begin position="48"/>
        <end position="66"/>
    </location>
</feature>
<comment type="caution">
    <text evidence="7">The sequence shown here is derived from an EMBL/GenBank/DDBJ whole genome shotgun (WGS) entry which is preliminary data.</text>
</comment>
<keyword evidence="3" id="KW-0479">Metal-binding</keyword>
<evidence type="ECO:0000256" key="6">
    <source>
        <dbReference type="SAM" id="Phobius"/>
    </source>
</evidence>
<proteinExistence type="inferred from homology"/>
<accession>A0ABR1WRS8</accession>
<keyword evidence="6" id="KW-1133">Transmembrane helix</keyword>
<keyword evidence="8" id="KW-1185">Reference proteome</keyword>
<feature type="compositionally biased region" description="Low complexity" evidence="5">
    <location>
        <begin position="548"/>
        <end position="561"/>
    </location>
</feature>
<keyword evidence="6" id="KW-0472">Membrane</keyword>
<name>A0ABR1WRS8_9PEZI</name>
<evidence type="ECO:0000256" key="1">
    <source>
        <dbReference type="ARBA" id="ARBA00010617"/>
    </source>
</evidence>
<organism evidence="7 8">
    <name type="scientific">Apiospora hydei</name>
    <dbReference type="NCBI Taxonomy" id="1337664"/>
    <lineage>
        <taxon>Eukaryota</taxon>
        <taxon>Fungi</taxon>
        <taxon>Dikarya</taxon>
        <taxon>Ascomycota</taxon>
        <taxon>Pezizomycotina</taxon>
        <taxon>Sordariomycetes</taxon>
        <taxon>Xylariomycetidae</taxon>
        <taxon>Amphisphaeriales</taxon>
        <taxon>Apiosporaceae</taxon>
        <taxon>Apiospora</taxon>
    </lineage>
</organism>
<keyword evidence="6" id="KW-0812">Transmembrane</keyword>
<keyword evidence="4" id="KW-0408">Iron</keyword>
<dbReference type="Pfam" id="PF00067">
    <property type="entry name" value="p450"/>
    <property type="match status" value="1"/>
</dbReference>
<evidence type="ECO:0000313" key="8">
    <source>
        <dbReference type="Proteomes" id="UP001433268"/>
    </source>
</evidence>
<dbReference type="RefSeq" id="XP_066669955.1">
    <property type="nucleotide sequence ID" value="XM_066811032.1"/>
</dbReference>
<dbReference type="EMBL" id="JAQQWN010000005">
    <property type="protein sequence ID" value="KAK8085446.1"/>
    <property type="molecule type" value="Genomic_DNA"/>
</dbReference>
<sequence>MGFQALLMVPLGIAALCLFTFLRTNLLYQIAIRDKRREKVPPILPHTIPWLGHVFGFLTPVPGLFFRKLLSWYPRDHGGASMKLAGRDVRLIFSTTAVQALMKAKTDVANSDIMIKDMICKGLGLSAQDYAKYVGHGRHLEHEVSSKHLLRPTGADVLLRSFSRFMKAGVMEESTRLAGAGDSKTGETVVLFPWLRSFMFKASATSFFGEHLFKEYPALMSDFWEFEPMFLDLLFGVPKFVNSVPHTLQKKVHRGMTAWVEANDRAMGDKVPSPDVPDVDWEPRWGSRLVRAREALFKSLGISAAGRASFELGMMFALNANAVPASGWLLIHILDPRTPDILPRIMEEIQEAVDVGDASGALDFDLSTLLNQPLLQSMFHEVLRLYVDVLITRGVYQDMKLPTEDGQRKLLLKKGTVAMAPSYVNHYDPNGYAGAPVDEFDGERFLVPADDSDEATGQPDDANKAAKVSRKPYAFSLGAAGAKMIPLWRRAHHVPRPCLRQARGLYRGGAGAPQLRACAARRGGLQDPAPPALVQRHGRHQPRGRRQGAGQAESRRSAAAKAESVLIVVARGLETK</sequence>